<dbReference type="PANTHER" id="PTHR12035:SF42">
    <property type="entry name" value="IG-LIKE DOMAIN-CONTAINING PROTEIN"/>
    <property type="match status" value="1"/>
</dbReference>
<feature type="signal peptide" evidence="15">
    <location>
        <begin position="1"/>
        <end position="15"/>
    </location>
</feature>
<gene>
    <name evidence="17" type="ORF">mRhiFer1_015291</name>
</gene>
<dbReference type="Proteomes" id="UP000585614">
    <property type="component" value="Unassembled WGS sequence"/>
</dbReference>
<dbReference type="EMBL" id="JACAGC010000022">
    <property type="protein sequence ID" value="KAF6289049.1"/>
    <property type="molecule type" value="Genomic_DNA"/>
</dbReference>
<dbReference type="GO" id="GO:0005886">
    <property type="term" value="C:plasma membrane"/>
    <property type="evidence" value="ECO:0007669"/>
    <property type="project" value="TreeGrafter"/>
</dbReference>
<dbReference type="GO" id="GO:0033691">
    <property type="term" value="F:sialic acid binding"/>
    <property type="evidence" value="ECO:0007669"/>
    <property type="project" value="TreeGrafter"/>
</dbReference>
<evidence type="ECO:0000256" key="12">
    <source>
        <dbReference type="ARBA" id="ARBA00038361"/>
    </source>
</evidence>
<dbReference type="AlphaFoldDB" id="A0A671EW02"/>
<feature type="domain" description="Ig-like" evidence="16">
    <location>
        <begin position="235"/>
        <end position="332"/>
    </location>
</feature>
<comment type="similarity">
    <text evidence="12">Belongs to the immunoglobulin superfamily. SIGLEC (sialic acid binding Ig-like lectin) family.</text>
</comment>
<evidence type="ECO:0000256" key="9">
    <source>
        <dbReference type="ARBA" id="ARBA00023157"/>
    </source>
</evidence>
<dbReference type="Ensembl" id="ENSRFET00010019117.1">
    <property type="protein sequence ID" value="ENSRFEP00010017534.1"/>
    <property type="gene ID" value="ENSRFEG00010011885.1"/>
</dbReference>
<dbReference type="InterPro" id="IPR051036">
    <property type="entry name" value="SIGLEC"/>
</dbReference>
<evidence type="ECO:0000256" key="8">
    <source>
        <dbReference type="ARBA" id="ARBA00023136"/>
    </source>
</evidence>
<keyword evidence="8 14" id="KW-0472">Membrane</keyword>
<dbReference type="PROSITE" id="PS50835">
    <property type="entry name" value="IG_LIKE"/>
    <property type="match status" value="2"/>
</dbReference>
<evidence type="ECO:0000256" key="13">
    <source>
        <dbReference type="SAM" id="MobiDB-lite"/>
    </source>
</evidence>
<feature type="chain" id="PRO_5044626085" evidence="15">
    <location>
        <begin position="16"/>
        <end position="540"/>
    </location>
</feature>
<reference evidence="18 19" key="1">
    <citation type="journal article" date="2015" name="Annu Rev Anim Biosci">
        <title>The Genome 10K Project: a way forward.</title>
        <authorList>
            <person name="Koepfli K.P."/>
            <person name="Paten B."/>
            <person name="O'Brien S.J."/>
            <person name="Koepfli K.P."/>
            <person name="Paten B."/>
            <person name="Antunes A."/>
            <person name="Belov K."/>
            <person name="Bustamante C."/>
            <person name="Castoe T.A."/>
            <person name="Clawson H."/>
            <person name="Crawford A.J."/>
            <person name="Diekhans M."/>
            <person name="Distel D."/>
            <person name="Durbin R."/>
            <person name="Earl D."/>
            <person name="Fujita M.K."/>
            <person name="Gamble T."/>
            <person name="Georges A."/>
            <person name="Gemmell N."/>
            <person name="Gilbert M.T."/>
            <person name="Graves J.M."/>
            <person name="Green R.E."/>
            <person name="Hickey G."/>
            <person name="Jarvis E.D."/>
            <person name="Johnson W."/>
            <person name="Komissarov A."/>
            <person name="Korf I."/>
            <person name="Kuhn R."/>
            <person name="Larkin D.M."/>
            <person name="Lewin H."/>
            <person name="Lopez J.V."/>
            <person name="Ma J."/>
            <person name="Marques-Bonet T."/>
            <person name="Miller W."/>
            <person name="Murphy R."/>
            <person name="Pevzner P."/>
            <person name="Shapiro B."/>
            <person name="Steiner C."/>
            <person name="Tamazian G."/>
            <person name="Venkatesh B."/>
            <person name="Wang J."/>
            <person name="Wayne R."/>
            <person name="Wiley E."/>
            <person name="Yang H."/>
            <person name="Zhang G."/>
            <person name="Haussler D."/>
            <person name="Ryder O."/>
            <person name="O'Brien S.J."/>
        </authorList>
    </citation>
    <scope>NUCLEOTIDE SEQUENCE</scope>
</reference>
<organism evidence="18 19">
    <name type="scientific">Rhinolophus ferrumequinum</name>
    <name type="common">Greater horseshoe bat</name>
    <dbReference type="NCBI Taxonomy" id="59479"/>
    <lineage>
        <taxon>Eukaryota</taxon>
        <taxon>Metazoa</taxon>
        <taxon>Chordata</taxon>
        <taxon>Craniata</taxon>
        <taxon>Vertebrata</taxon>
        <taxon>Euteleostomi</taxon>
        <taxon>Mammalia</taxon>
        <taxon>Eutheria</taxon>
        <taxon>Laurasiatheria</taxon>
        <taxon>Chiroptera</taxon>
        <taxon>Yinpterochiroptera</taxon>
        <taxon>Rhinolophoidea</taxon>
        <taxon>Rhinolophidae</taxon>
        <taxon>Rhinolophinae</taxon>
        <taxon>Rhinolophus</taxon>
    </lineage>
</organism>
<dbReference type="SMART" id="SM00408">
    <property type="entry name" value="IGc2"/>
    <property type="match status" value="1"/>
</dbReference>
<feature type="compositionally biased region" description="Pro residues" evidence="13">
    <location>
        <begin position="488"/>
        <end position="498"/>
    </location>
</feature>
<evidence type="ECO:0000313" key="19">
    <source>
        <dbReference type="Proteomes" id="UP000472240"/>
    </source>
</evidence>
<dbReference type="SUPFAM" id="SSF48726">
    <property type="entry name" value="Immunoglobulin"/>
    <property type="match status" value="4"/>
</dbReference>
<dbReference type="GeneTree" id="ENSGT01150000286907"/>
<evidence type="ECO:0000256" key="7">
    <source>
        <dbReference type="ARBA" id="ARBA00022989"/>
    </source>
</evidence>
<dbReference type="InterPro" id="IPR013783">
    <property type="entry name" value="Ig-like_fold"/>
</dbReference>
<dbReference type="GO" id="GO:0007155">
    <property type="term" value="P:cell adhesion"/>
    <property type="evidence" value="ECO:0007669"/>
    <property type="project" value="UniProtKB-KW"/>
</dbReference>
<dbReference type="Proteomes" id="UP000472240">
    <property type="component" value="Chromosome 15"/>
</dbReference>
<dbReference type="PROSITE" id="PS00290">
    <property type="entry name" value="IG_MHC"/>
    <property type="match status" value="1"/>
</dbReference>
<feature type="region of interest" description="Disordered" evidence="13">
    <location>
        <begin position="469"/>
        <end position="505"/>
    </location>
</feature>
<evidence type="ECO:0000256" key="6">
    <source>
        <dbReference type="ARBA" id="ARBA00022889"/>
    </source>
</evidence>
<dbReference type="InterPro" id="IPR003599">
    <property type="entry name" value="Ig_sub"/>
</dbReference>
<name>A0A671EW02_RHIFE</name>
<sequence length="540" mass="58819">MLRLLLPLLWTGSLQKDLEYELHVQESVTVQEGLCVFVPCSVSYPWADWQDRTPAHGYWFQKKHNSKKDILVATNNHTEKVLKKIKPRFYLLGDPGAKNCSLSITDAQKRDSGKYYFQLERGHVNHTYQSDLLTVDVTALTQTPDIHVKEPLQSGRRSHLTCAMPGACDGAMPFTISWTGAAVRPLGLDSVDNSSEILLTPRPQDHGTNLTCRVTFPRTGARTERTLTLNVSYAPQNLAISIFRGNCTEMKYTGNGSSLPVREGDSLRLVCVADSNPPATLSWAQGSQTLSPSQPSDPGVLELPRVESVHEGEFTCKAQHPQGSLSISLHLSVHYPPQLLGPSCSWEEEGLHCSCSSRAQPAPSVHWQLGERLLEGDFSNTSFKVTFSSGDPWANSSLSLSEGLSSSLRLSCEAGNVHGTQSATVLLMPGNPKPGGRFLLGAGWGAGVAGLLSLSVYFLFRVKTCRKKAPSTPGPSSWGRQHECPLSSPLPPPPPPVAAPTSGEEHELHYASLRFQATSAATSTTEYAEIKLCKGQNQLR</sequence>
<dbReference type="FunFam" id="2.60.40.10:FF:000829">
    <property type="entry name" value="Sialic acid-binding Ig-like lectin 8"/>
    <property type="match status" value="1"/>
</dbReference>
<evidence type="ECO:0000313" key="17">
    <source>
        <dbReference type="EMBL" id="KAF6289049.1"/>
    </source>
</evidence>
<dbReference type="InterPro" id="IPR036179">
    <property type="entry name" value="Ig-like_dom_sf"/>
</dbReference>
<reference evidence="17 20" key="4">
    <citation type="journal article" date="2020" name="Nature">
        <title>Six reference-quality genomes reveal evolution of bat adaptations.</title>
        <authorList>
            <person name="Jebb D."/>
            <person name="Huang Z."/>
            <person name="Pippel M."/>
            <person name="Hughes G.M."/>
            <person name="Lavrichenko K."/>
            <person name="Devanna P."/>
            <person name="Winkler S."/>
            <person name="Jermiin L.S."/>
            <person name="Skirmuntt E.C."/>
            <person name="Katzourakis A."/>
            <person name="Burkitt-Gray L."/>
            <person name="Ray D.A."/>
            <person name="Sullivan K.A.M."/>
            <person name="Roscito J.G."/>
            <person name="Kirilenko B.M."/>
            <person name="Davalos L.M."/>
            <person name="Corthals A.P."/>
            <person name="Power M.L."/>
            <person name="Jones G."/>
            <person name="Ransome R.D."/>
            <person name="Dechmann D.K.N."/>
            <person name="Locatelli A.G."/>
            <person name="Puechmaille S.J."/>
            <person name="Fedrigo O."/>
            <person name="Jarvis E.D."/>
            <person name="Hiller M."/>
            <person name="Vernes S.C."/>
            <person name="Myers E.W."/>
            <person name="Teeling E.C."/>
        </authorList>
    </citation>
    <scope>NUCLEOTIDE SEQUENCE [LARGE SCALE GENOMIC DNA]</scope>
    <source>
        <strain evidence="17">MRhiFer1</strain>
        <tissue evidence="17">Lung</tissue>
    </source>
</reference>
<evidence type="ECO:0000256" key="10">
    <source>
        <dbReference type="ARBA" id="ARBA00023180"/>
    </source>
</evidence>
<evidence type="ECO:0000256" key="3">
    <source>
        <dbReference type="ARBA" id="ARBA00022729"/>
    </source>
</evidence>
<keyword evidence="2 14" id="KW-0812">Transmembrane</keyword>
<keyword evidence="5" id="KW-0677">Repeat</keyword>
<dbReference type="OMA" id="WVKEPLE"/>
<accession>A0A671EW02</accession>
<keyword evidence="4 17" id="KW-0430">Lectin</keyword>
<evidence type="ECO:0000256" key="11">
    <source>
        <dbReference type="ARBA" id="ARBA00023319"/>
    </source>
</evidence>
<keyword evidence="7 14" id="KW-1133">Transmembrane helix</keyword>
<evidence type="ECO:0000256" key="4">
    <source>
        <dbReference type="ARBA" id="ARBA00022734"/>
    </source>
</evidence>
<reference evidence="18" key="5">
    <citation type="submission" date="2025-05" db="UniProtKB">
        <authorList>
            <consortium name="Ensembl"/>
        </authorList>
    </citation>
    <scope>IDENTIFICATION</scope>
</reference>
<evidence type="ECO:0000259" key="16">
    <source>
        <dbReference type="PROSITE" id="PS50835"/>
    </source>
</evidence>
<keyword evidence="19" id="KW-1185">Reference proteome</keyword>
<feature type="transmembrane region" description="Helical" evidence="14">
    <location>
        <begin position="438"/>
        <end position="460"/>
    </location>
</feature>
<keyword evidence="9" id="KW-1015">Disulfide bond</keyword>
<dbReference type="SMART" id="SM00409">
    <property type="entry name" value="IG"/>
    <property type="match status" value="2"/>
</dbReference>
<proteinExistence type="inferred from homology"/>
<dbReference type="InterPro" id="IPR007110">
    <property type="entry name" value="Ig-like_dom"/>
</dbReference>
<dbReference type="InterPro" id="IPR003598">
    <property type="entry name" value="Ig_sub2"/>
</dbReference>
<feature type="domain" description="Ig-like" evidence="16">
    <location>
        <begin position="144"/>
        <end position="228"/>
    </location>
</feature>
<dbReference type="GO" id="GO:0030246">
    <property type="term" value="F:carbohydrate binding"/>
    <property type="evidence" value="ECO:0007669"/>
    <property type="project" value="UniProtKB-KW"/>
</dbReference>
<evidence type="ECO:0000256" key="2">
    <source>
        <dbReference type="ARBA" id="ARBA00022692"/>
    </source>
</evidence>
<keyword evidence="3 15" id="KW-0732">Signal</keyword>
<evidence type="ECO:0000313" key="18">
    <source>
        <dbReference type="Ensembl" id="ENSRFEP00010017534.1"/>
    </source>
</evidence>
<keyword evidence="11" id="KW-0393">Immunoglobulin domain</keyword>
<dbReference type="PANTHER" id="PTHR12035">
    <property type="entry name" value="SIALIC ACID BINDING IMMUNOGLOBULIN-LIKE LECTIN"/>
    <property type="match status" value="1"/>
</dbReference>
<reference evidence="18 19" key="3">
    <citation type="submission" date="2018-12" db="EMBL/GenBank/DDBJ databases">
        <title>G10K-VGP greater horseshoe bat female genome, primary haplotype.</title>
        <authorList>
            <person name="Teeling E."/>
            <person name="Myers G."/>
            <person name="Vernes S."/>
            <person name="Pippel M."/>
            <person name="Winkler S."/>
            <person name="Fedrigo O."/>
            <person name="Rhie A."/>
            <person name="Koren S."/>
            <person name="Phillippy A."/>
            <person name="Lewin H."/>
            <person name="Damas J."/>
            <person name="Howe K."/>
            <person name="Mountcastle J."/>
            <person name="Jarvis E.D."/>
        </authorList>
    </citation>
    <scope>NUCLEOTIDE SEQUENCE [LARGE SCALE GENOMIC DNA]</scope>
</reference>
<evidence type="ECO:0000256" key="14">
    <source>
        <dbReference type="SAM" id="Phobius"/>
    </source>
</evidence>
<dbReference type="InterPro" id="IPR003006">
    <property type="entry name" value="Ig/MHC_CS"/>
</dbReference>
<keyword evidence="10" id="KW-0325">Glycoprotein</keyword>
<reference evidence="18 19" key="2">
    <citation type="journal article" date="2018" name="Annu Rev Anim Biosci">
        <title>Bat Biology, Genomes, and the Bat1K Project: To Generate Chromosome-Level Genomes for All Living Bat Species.</title>
        <authorList>
            <person name="Teeling E.C."/>
            <person name="Vernes S.C."/>
            <person name="Davalos L.M."/>
            <person name="Ray D.A."/>
            <person name="Gilbert M.T.P."/>
            <person name="Myers E."/>
        </authorList>
    </citation>
    <scope>NUCLEOTIDE SEQUENCE</scope>
</reference>
<evidence type="ECO:0000256" key="15">
    <source>
        <dbReference type="SAM" id="SignalP"/>
    </source>
</evidence>
<dbReference type="Pfam" id="PF07686">
    <property type="entry name" value="V-set"/>
    <property type="match status" value="1"/>
</dbReference>
<dbReference type="InterPro" id="IPR013106">
    <property type="entry name" value="Ig_V-set"/>
</dbReference>
<keyword evidence="6" id="KW-0130">Cell adhesion</keyword>
<evidence type="ECO:0000256" key="1">
    <source>
        <dbReference type="ARBA" id="ARBA00004479"/>
    </source>
</evidence>
<protein>
    <submittedName>
        <fullName evidence="17">Sialic acid binding Ig like lectin 11</fullName>
    </submittedName>
</protein>
<evidence type="ECO:0000313" key="20">
    <source>
        <dbReference type="Proteomes" id="UP000585614"/>
    </source>
</evidence>
<dbReference type="Pfam" id="PF13895">
    <property type="entry name" value="Ig_2"/>
    <property type="match status" value="1"/>
</dbReference>
<comment type="subcellular location">
    <subcellularLocation>
        <location evidence="1">Membrane</location>
        <topology evidence="1">Single-pass type I membrane protein</topology>
    </subcellularLocation>
</comment>
<evidence type="ECO:0000256" key="5">
    <source>
        <dbReference type="ARBA" id="ARBA00022737"/>
    </source>
</evidence>
<dbReference type="Gene3D" id="2.60.40.10">
    <property type="entry name" value="Immunoglobulins"/>
    <property type="match status" value="4"/>
</dbReference>